<dbReference type="OrthoDB" id="2614646at2"/>
<gene>
    <name evidence="1" type="ORF">CAP51_07455</name>
</gene>
<dbReference type="RefSeq" id="WP_087620125.1">
    <property type="nucleotide sequence ID" value="NZ_NEXX01000002.1"/>
</dbReference>
<keyword evidence="2" id="KW-1185">Reference proteome</keyword>
<evidence type="ECO:0000313" key="2">
    <source>
        <dbReference type="Proteomes" id="UP000196536"/>
    </source>
</evidence>
<dbReference type="EMBL" id="NEXX01000002">
    <property type="protein sequence ID" value="OUY07577.1"/>
    <property type="molecule type" value="Genomic_DNA"/>
</dbReference>
<comment type="caution">
    <text evidence="1">The sequence shown here is derived from an EMBL/GenBank/DDBJ whole genome shotgun (WGS) entry which is preliminary data.</text>
</comment>
<reference evidence="1 2" key="1">
    <citation type="submission" date="2017-05" db="EMBL/GenBank/DDBJ databases">
        <title>Acinetobacter populi ANC 5415 (= PBJ7), whole genome shotgun sequencing project.</title>
        <authorList>
            <person name="Nemec A."/>
            <person name="Radolfova-Krizova L."/>
        </authorList>
    </citation>
    <scope>NUCLEOTIDE SEQUENCE [LARGE SCALE GENOMIC DNA]</scope>
    <source>
        <strain evidence="1 2">PBJ7</strain>
    </source>
</reference>
<evidence type="ECO:0000313" key="1">
    <source>
        <dbReference type="EMBL" id="OUY07577.1"/>
    </source>
</evidence>
<protein>
    <submittedName>
        <fullName evidence="1">Uncharacterized protein</fullName>
    </submittedName>
</protein>
<dbReference type="AlphaFoldDB" id="A0A1Z9YZG8"/>
<accession>A0A1Z9YZG8</accession>
<name>A0A1Z9YZG8_9GAMM</name>
<sequence>MSEDLTQGPKGYFTSVTFESQLAPLDGQKHRSSPNYDLTQLDQNYDWIFSAPPGVIFSIKEDVVGKDPVVQEHIANGTKATVELKGKKKIYVADPINATEKFKISLSVIQGDKEAD</sequence>
<dbReference type="Proteomes" id="UP000196536">
    <property type="component" value="Unassembled WGS sequence"/>
</dbReference>
<proteinExistence type="predicted"/>
<organism evidence="1 2">
    <name type="scientific">Acinetobacter populi</name>
    <dbReference type="NCBI Taxonomy" id="1582270"/>
    <lineage>
        <taxon>Bacteria</taxon>
        <taxon>Pseudomonadati</taxon>
        <taxon>Pseudomonadota</taxon>
        <taxon>Gammaproteobacteria</taxon>
        <taxon>Moraxellales</taxon>
        <taxon>Moraxellaceae</taxon>
        <taxon>Acinetobacter</taxon>
    </lineage>
</organism>